<dbReference type="AlphaFoldDB" id="A0A2G5VU49"/>
<gene>
    <name evidence="1" type="primary">Cnig_chr_I.g573</name>
    <name evidence="1" type="ORF">B9Z55_000573</name>
</gene>
<reference evidence="2" key="1">
    <citation type="submission" date="2017-10" db="EMBL/GenBank/DDBJ databases">
        <title>Rapid genome shrinkage in a self-fertile nematode reveals novel sperm competition proteins.</title>
        <authorList>
            <person name="Yin D."/>
            <person name="Schwarz E.M."/>
            <person name="Thomas C.G."/>
            <person name="Felde R.L."/>
            <person name="Korf I.F."/>
            <person name="Cutter A.D."/>
            <person name="Schartner C.M."/>
            <person name="Ralston E.J."/>
            <person name="Meyer B.J."/>
            <person name="Haag E.S."/>
        </authorList>
    </citation>
    <scope>NUCLEOTIDE SEQUENCE [LARGE SCALE GENOMIC DNA]</scope>
    <source>
        <strain evidence="2">JU1422</strain>
    </source>
</reference>
<sequence length="204" mass="23177">MMERQRRLLPEVLAANQSMIGRCEELLQQMISDTKARIKQQLAAALVGSDGLEPGLVRMRQLARYSYHVFRDDGNEYQPITGLFAKVVAAFRNPLGLDDSDDDTDGSCKNDLYRELEQEVKDGEDRDEIDVHDDVHTTLARLCDEGCPSLELRDAQYAYDDLIGFAEDRVETVTPETRSWLQLHKECNQGVRTLLSRLADIGRC</sequence>
<evidence type="ECO:0000313" key="2">
    <source>
        <dbReference type="Proteomes" id="UP000230233"/>
    </source>
</evidence>
<proteinExistence type="predicted"/>
<evidence type="ECO:0000313" key="1">
    <source>
        <dbReference type="EMBL" id="PIC55200.1"/>
    </source>
</evidence>
<dbReference type="Proteomes" id="UP000230233">
    <property type="component" value="Chromosome I"/>
</dbReference>
<dbReference type="EMBL" id="PDUG01000001">
    <property type="protein sequence ID" value="PIC55200.1"/>
    <property type="molecule type" value="Genomic_DNA"/>
</dbReference>
<name>A0A2G5VU49_9PELO</name>
<protein>
    <submittedName>
        <fullName evidence="1">Uncharacterized protein</fullName>
    </submittedName>
</protein>
<keyword evidence="2" id="KW-1185">Reference proteome</keyword>
<comment type="caution">
    <text evidence="1">The sequence shown here is derived from an EMBL/GenBank/DDBJ whole genome shotgun (WGS) entry which is preliminary data.</text>
</comment>
<accession>A0A2G5VU49</accession>
<organism evidence="1 2">
    <name type="scientific">Caenorhabditis nigoni</name>
    <dbReference type="NCBI Taxonomy" id="1611254"/>
    <lineage>
        <taxon>Eukaryota</taxon>
        <taxon>Metazoa</taxon>
        <taxon>Ecdysozoa</taxon>
        <taxon>Nematoda</taxon>
        <taxon>Chromadorea</taxon>
        <taxon>Rhabditida</taxon>
        <taxon>Rhabditina</taxon>
        <taxon>Rhabditomorpha</taxon>
        <taxon>Rhabditoidea</taxon>
        <taxon>Rhabditidae</taxon>
        <taxon>Peloderinae</taxon>
        <taxon>Caenorhabditis</taxon>
    </lineage>
</organism>